<dbReference type="GO" id="GO:0005886">
    <property type="term" value="C:plasma membrane"/>
    <property type="evidence" value="ECO:0007669"/>
    <property type="project" value="UniProtKB-SubCell"/>
</dbReference>
<comment type="subcellular location">
    <subcellularLocation>
        <location evidence="1">Cell membrane</location>
        <topology evidence="1">Multi-pass membrane protein</topology>
    </subcellularLocation>
</comment>
<keyword evidence="14" id="KW-1185">Reference proteome</keyword>
<evidence type="ECO:0000256" key="3">
    <source>
        <dbReference type="ARBA" id="ARBA00022692"/>
    </source>
</evidence>
<dbReference type="Gene3D" id="1.20.1070.10">
    <property type="entry name" value="Rhodopsin 7-helix transmembrane proteins"/>
    <property type="match status" value="1"/>
</dbReference>
<feature type="transmembrane region" description="Helical" evidence="12">
    <location>
        <begin position="270"/>
        <end position="291"/>
    </location>
</feature>
<protein>
    <submittedName>
        <fullName evidence="15">Dopamine D2-like receptor</fullName>
    </submittedName>
</protein>
<dbReference type="Pfam" id="PF00001">
    <property type="entry name" value="7tm_1"/>
    <property type="match status" value="1"/>
</dbReference>
<keyword evidence="8 10" id="KW-0675">Receptor</keyword>
<keyword evidence="4 12" id="KW-1133">Transmembrane helix</keyword>
<reference evidence="15" key="1">
    <citation type="submission" date="2025-08" db="UniProtKB">
        <authorList>
            <consortium name="RefSeq"/>
        </authorList>
    </citation>
    <scope>IDENTIFICATION</scope>
    <source>
        <tissue evidence="15">Gonads</tissue>
    </source>
</reference>
<gene>
    <name evidence="15" type="primary">LOC106181208</name>
</gene>
<dbReference type="GO" id="GO:0004930">
    <property type="term" value="F:G protein-coupled receptor activity"/>
    <property type="evidence" value="ECO:0007669"/>
    <property type="project" value="UniProtKB-KW"/>
</dbReference>
<sequence length="371" mass="41412">MELGYEVSMITIQAVLTILIGFGNILVITAYFRNEKLQTTTNWFVVQLAGADLLVALAMPLQIAMFIRDDVVQDLHVCLFRYSFPMSSINGSVLCLLAISVDRYVSVIYPYQYKSVLTAKIQVLGAVFVWVPSAFVIVSVHFLGLDDIRPGDPGKKVCDFLYVLNPDFIKYIVLPVFSALSLAIIALYSRVFHLARRHAAAIASLSEHLSVVSNSRLKNNPRQIHRKNMKISKTAAIVLGMFLFCMVPFFAVTGIQVYTDQIFSKTWMTIRMYTTVLSVLNSALNPLIYACRLEDFRGEFQKILRLKRKVNAVAPQPMRRLDNEPGRNETSSTGCENEPKHAAPVALTSKSKVAFSLTLNSGSVDKAISEV</sequence>
<evidence type="ECO:0000313" key="14">
    <source>
        <dbReference type="Proteomes" id="UP000085678"/>
    </source>
</evidence>
<evidence type="ECO:0000256" key="2">
    <source>
        <dbReference type="ARBA" id="ARBA00022475"/>
    </source>
</evidence>
<dbReference type="CDD" id="cd00637">
    <property type="entry name" value="7tm_classA_rhodopsin-like"/>
    <property type="match status" value="1"/>
</dbReference>
<dbReference type="RefSeq" id="XP_013420988.1">
    <property type="nucleotide sequence ID" value="XM_013565534.1"/>
</dbReference>
<evidence type="ECO:0000256" key="8">
    <source>
        <dbReference type="ARBA" id="ARBA00023170"/>
    </source>
</evidence>
<evidence type="ECO:0000256" key="11">
    <source>
        <dbReference type="SAM" id="MobiDB-lite"/>
    </source>
</evidence>
<feature type="domain" description="G-protein coupled receptors family 1 profile" evidence="13">
    <location>
        <begin position="23"/>
        <end position="289"/>
    </location>
</feature>
<feature type="transmembrane region" description="Helical" evidence="12">
    <location>
        <begin position="168"/>
        <end position="188"/>
    </location>
</feature>
<accession>A0A1S3KED5</accession>
<dbReference type="Proteomes" id="UP000085678">
    <property type="component" value="Unplaced"/>
</dbReference>
<comment type="similarity">
    <text evidence="10">Belongs to the G-protein coupled receptor 1 family.</text>
</comment>
<dbReference type="AlphaFoldDB" id="A0A1S3KED5"/>
<evidence type="ECO:0000256" key="12">
    <source>
        <dbReference type="SAM" id="Phobius"/>
    </source>
</evidence>
<feature type="transmembrane region" description="Helical" evidence="12">
    <location>
        <begin position="44"/>
        <end position="67"/>
    </location>
</feature>
<dbReference type="InParanoid" id="A0A1S3KED5"/>
<keyword evidence="5 10" id="KW-0297">G-protein coupled receptor</keyword>
<evidence type="ECO:0000256" key="5">
    <source>
        <dbReference type="ARBA" id="ARBA00023040"/>
    </source>
</evidence>
<keyword evidence="2" id="KW-1003">Cell membrane</keyword>
<organism evidence="14 15">
    <name type="scientific">Lingula anatina</name>
    <name type="common">Brachiopod</name>
    <name type="synonym">Lingula unguis</name>
    <dbReference type="NCBI Taxonomy" id="7574"/>
    <lineage>
        <taxon>Eukaryota</taxon>
        <taxon>Metazoa</taxon>
        <taxon>Spiralia</taxon>
        <taxon>Lophotrochozoa</taxon>
        <taxon>Brachiopoda</taxon>
        <taxon>Linguliformea</taxon>
        <taxon>Lingulata</taxon>
        <taxon>Lingulida</taxon>
        <taxon>Linguloidea</taxon>
        <taxon>Lingulidae</taxon>
        <taxon>Lingula</taxon>
    </lineage>
</organism>
<dbReference type="KEGG" id="lak:106181208"/>
<keyword evidence="7" id="KW-1015">Disulfide bond</keyword>
<evidence type="ECO:0000256" key="10">
    <source>
        <dbReference type="RuleBase" id="RU000688"/>
    </source>
</evidence>
<keyword evidence="3 10" id="KW-0812">Transmembrane</keyword>
<evidence type="ECO:0000256" key="6">
    <source>
        <dbReference type="ARBA" id="ARBA00023136"/>
    </source>
</evidence>
<dbReference type="OrthoDB" id="6286925at2759"/>
<evidence type="ECO:0000259" key="13">
    <source>
        <dbReference type="PROSITE" id="PS50262"/>
    </source>
</evidence>
<feature type="transmembrane region" description="Helical" evidence="12">
    <location>
        <begin position="79"/>
        <end position="101"/>
    </location>
</feature>
<evidence type="ECO:0000256" key="1">
    <source>
        <dbReference type="ARBA" id="ARBA00004651"/>
    </source>
</evidence>
<dbReference type="PANTHER" id="PTHR24248:SF125">
    <property type="entry name" value="DOPAMINE D2-LIKE RECEPTOR"/>
    <property type="match status" value="1"/>
</dbReference>
<feature type="transmembrane region" description="Helical" evidence="12">
    <location>
        <begin position="12"/>
        <end position="32"/>
    </location>
</feature>
<dbReference type="PRINTS" id="PR00237">
    <property type="entry name" value="GPCRRHODOPSN"/>
</dbReference>
<dbReference type="SMART" id="SM01381">
    <property type="entry name" value="7TM_GPCR_Srsx"/>
    <property type="match status" value="1"/>
</dbReference>
<evidence type="ECO:0000313" key="15">
    <source>
        <dbReference type="RefSeq" id="XP_013420988.1"/>
    </source>
</evidence>
<name>A0A1S3KED5_LINAN</name>
<evidence type="ECO:0000256" key="9">
    <source>
        <dbReference type="ARBA" id="ARBA00023224"/>
    </source>
</evidence>
<feature type="transmembrane region" description="Helical" evidence="12">
    <location>
        <begin position="235"/>
        <end position="258"/>
    </location>
</feature>
<evidence type="ECO:0000256" key="7">
    <source>
        <dbReference type="ARBA" id="ARBA00023157"/>
    </source>
</evidence>
<dbReference type="PROSITE" id="PS00237">
    <property type="entry name" value="G_PROTEIN_RECEP_F1_1"/>
    <property type="match status" value="1"/>
</dbReference>
<feature type="transmembrane region" description="Helical" evidence="12">
    <location>
        <begin position="121"/>
        <end position="143"/>
    </location>
</feature>
<evidence type="ECO:0000256" key="4">
    <source>
        <dbReference type="ARBA" id="ARBA00022989"/>
    </source>
</evidence>
<dbReference type="PROSITE" id="PS50262">
    <property type="entry name" value="G_PROTEIN_RECEP_F1_2"/>
    <property type="match status" value="1"/>
</dbReference>
<dbReference type="SUPFAM" id="SSF81321">
    <property type="entry name" value="Family A G protein-coupled receptor-like"/>
    <property type="match status" value="1"/>
</dbReference>
<keyword evidence="9 10" id="KW-0807">Transducer</keyword>
<dbReference type="GeneID" id="106181208"/>
<proteinExistence type="inferred from homology"/>
<dbReference type="FunCoup" id="A0A1S3KED5">
    <property type="interactions" value="49"/>
</dbReference>
<dbReference type="OMA" id="RRTNICH"/>
<keyword evidence="6 12" id="KW-0472">Membrane</keyword>
<feature type="region of interest" description="Disordered" evidence="11">
    <location>
        <begin position="315"/>
        <end position="341"/>
    </location>
</feature>
<dbReference type="PANTHER" id="PTHR24248">
    <property type="entry name" value="ADRENERGIC RECEPTOR-RELATED G-PROTEIN COUPLED RECEPTOR"/>
    <property type="match status" value="1"/>
</dbReference>
<dbReference type="InterPro" id="IPR000276">
    <property type="entry name" value="GPCR_Rhodpsn"/>
</dbReference>
<dbReference type="InterPro" id="IPR017452">
    <property type="entry name" value="GPCR_Rhodpsn_7TM"/>
</dbReference>